<evidence type="ECO:0000313" key="10">
    <source>
        <dbReference type="EMBL" id="EEX95601.1"/>
    </source>
</evidence>
<dbReference type="InterPro" id="IPR020846">
    <property type="entry name" value="MFS_dom"/>
</dbReference>
<dbReference type="CDD" id="cd17320">
    <property type="entry name" value="MFS_MdfA_MDR_like"/>
    <property type="match status" value="1"/>
</dbReference>
<dbReference type="InterPro" id="IPR050189">
    <property type="entry name" value="MFS_Efflux_Transporters"/>
</dbReference>
<proteinExistence type="inferred from homology"/>
<dbReference type="NCBIfam" id="TIGR00710">
    <property type="entry name" value="efflux_Bcr_CflA"/>
    <property type="match status" value="1"/>
</dbReference>
<keyword evidence="4" id="KW-1003">Cell membrane</keyword>
<dbReference type="RefSeq" id="WP_004409742.1">
    <property type="nucleotide sequence ID" value="NZ_ACZV01000001.1"/>
</dbReference>
<dbReference type="Proteomes" id="UP000003515">
    <property type="component" value="Unassembled WGS sequence"/>
</dbReference>
<dbReference type="GO" id="GO:1990961">
    <property type="term" value="P:xenobiotic detoxification by transmembrane export across the plasma membrane"/>
    <property type="evidence" value="ECO:0007669"/>
    <property type="project" value="InterPro"/>
</dbReference>
<dbReference type="EMBL" id="AFWH01000034">
    <property type="protein sequence ID" value="EGU49048.1"/>
    <property type="molecule type" value="Genomic_DNA"/>
</dbReference>
<feature type="transmembrane region" description="Helical" evidence="8">
    <location>
        <begin position="305"/>
        <end position="325"/>
    </location>
</feature>
<evidence type="ECO:0000256" key="2">
    <source>
        <dbReference type="ARBA" id="ARBA00006236"/>
    </source>
</evidence>
<dbReference type="OrthoDB" id="9814303at2"/>
<dbReference type="AlphaFoldDB" id="C9QC19"/>
<name>C9QC19_VIBOR</name>
<reference evidence="11 12" key="3">
    <citation type="journal article" date="2012" name="Int. J. Syst. Evol. Microbiol.">
        <title>Vibrio caribbeanicus sp. nov., isolated from the marine sponge Scleritoderma cyanea.</title>
        <authorList>
            <person name="Hoffmann M."/>
            <person name="Monday S.R."/>
            <person name="Allard M.W."/>
            <person name="Strain E.A."/>
            <person name="Whittaker P."/>
            <person name="Naum M."/>
            <person name="McCarthy P.J."/>
            <person name="Lopez J.V."/>
            <person name="Fischer M."/>
            <person name="Brown E.W."/>
        </authorList>
    </citation>
    <scope>NUCLEOTIDE SEQUENCE [LARGE SCALE GENOMIC DNA]</scope>
    <source>
        <strain evidence="11">CIP 102891</strain>
        <strain evidence="12">CIP 102891 / ATCC 33934</strain>
    </source>
</reference>
<dbReference type="PANTHER" id="PTHR43124">
    <property type="entry name" value="PURINE EFFLUX PUMP PBUE"/>
    <property type="match status" value="1"/>
</dbReference>
<protein>
    <recommendedName>
        <fullName evidence="8">Bcr/CflA family efflux transporter</fullName>
    </recommendedName>
</protein>
<dbReference type="InterPro" id="IPR005829">
    <property type="entry name" value="Sugar_transporter_CS"/>
</dbReference>
<reference evidence="10 13" key="1">
    <citation type="submission" date="2009-10" db="EMBL/GenBank/DDBJ databases">
        <authorList>
            <consortium name="Los Alamos National Laboratory (LANL)"/>
            <consortium name="National Microbial Pathogen Data Resource (NMPDR)"/>
            <person name="Munk A.C."/>
            <person name="Chertkov O."/>
            <person name="Tapia R."/>
            <person name="Green L."/>
            <person name="Rogers Y."/>
            <person name="Detter J.C."/>
            <person name="Bruce D."/>
            <person name="Brettin T.S."/>
            <person name="Colwell R.R."/>
            <person name="Huq A."/>
            <person name="Grim C.J."/>
            <person name="Hasan N.A."/>
            <person name="Bartels D."/>
            <person name="Vonstein V."/>
        </authorList>
    </citation>
    <scope>NUCLEOTIDE SEQUENCE [LARGE SCALE GENOMIC DNA]</scope>
    <source>
        <strain evidence="10 13">CIP 102891</strain>
    </source>
</reference>
<keyword evidence="8" id="KW-0997">Cell inner membrane</keyword>
<dbReference type="InterPro" id="IPR036259">
    <property type="entry name" value="MFS_trans_sf"/>
</dbReference>
<reference evidence="11" key="2">
    <citation type="submission" date="2011-08" db="EMBL/GenBank/DDBJ databases">
        <authorList>
            <person name="Hoffman M."/>
            <person name="Strain E.A."/>
            <person name="Brown E."/>
            <person name="Allard M.W."/>
        </authorList>
    </citation>
    <scope>NUCLEOTIDE SEQUENCE</scope>
    <source>
        <strain evidence="11">CIP 102891</strain>
    </source>
</reference>
<feature type="domain" description="Major facilitator superfamily (MFS) profile" evidence="9">
    <location>
        <begin position="13"/>
        <end position="390"/>
    </location>
</feature>
<dbReference type="Pfam" id="PF07690">
    <property type="entry name" value="MFS_1"/>
    <property type="match status" value="1"/>
</dbReference>
<keyword evidence="7 8" id="KW-0472">Membrane</keyword>
<dbReference type="InterPro" id="IPR011701">
    <property type="entry name" value="MFS"/>
</dbReference>
<gene>
    <name evidence="10" type="ORF">VIA_000133</name>
    <name evidence="11" type="ORF">VIOR3934_08936</name>
</gene>
<evidence type="ECO:0000256" key="8">
    <source>
        <dbReference type="RuleBase" id="RU365088"/>
    </source>
</evidence>
<feature type="transmembrane region" description="Helical" evidence="8">
    <location>
        <begin position="368"/>
        <end position="385"/>
    </location>
</feature>
<dbReference type="PROSITE" id="PS50850">
    <property type="entry name" value="MFS"/>
    <property type="match status" value="1"/>
</dbReference>
<feature type="transmembrane region" description="Helical" evidence="8">
    <location>
        <begin position="208"/>
        <end position="232"/>
    </location>
</feature>
<evidence type="ECO:0000256" key="4">
    <source>
        <dbReference type="ARBA" id="ARBA00022475"/>
    </source>
</evidence>
<dbReference type="STRING" id="675816.VIA_000133"/>
<feature type="transmembrane region" description="Helical" evidence="8">
    <location>
        <begin position="168"/>
        <end position="187"/>
    </location>
</feature>
<keyword evidence="5 8" id="KW-0812">Transmembrane</keyword>
<feature type="transmembrane region" description="Helical" evidence="8">
    <location>
        <begin position="252"/>
        <end position="272"/>
    </location>
</feature>
<feature type="transmembrane region" description="Helical" evidence="8">
    <location>
        <begin position="337"/>
        <end position="356"/>
    </location>
</feature>
<evidence type="ECO:0000313" key="13">
    <source>
        <dbReference type="Proteomes" id="UP000003515"/>
    </source>
</evidence>
<evidence type="ECO:0000256" key="3">
    <source>
        <dbReference type="ARBA" id="ARBA00022448"/>
    </source>
</evidence>
<comment type="similarity">
    <text evidence="2 8">Belongs to the major facilitator superfamily. Bcr/CmlA family.</text>
</comment>
<dbReference type="SUPFAM" id="SSF103473">
    <property type="entry name" value="MFS general substrate transporter"/>
    <property type="match status" value="1"/>
</dbReference>
<feature type="transmembrane region" description="Helical" evidence="8">
    <location>
        <begin position="52"/>
        <end position="71"/>
    </location>
</feature>
<dbReference type="Gene3D" id="1.20.1720.10">
    <property type="entry name" value="Multidrug resistance protein D"/>
    <property type="match status" value="1"/>
</dbReference>
<dbReference type="Proteomes" id="UP000002817">
    <property type="component" value="Unassembled WGS sequence"/>
</dbReference>
<comment type="caution">
    <text evidence="11">The sequence shown here is derived from an EMBL/GenBank/DDBJ whole genome shotgun (WGS) entry which is preliminary data.</text>
</comment>
<dbReference type="PROSITE" id="PS00216">
    <property type="entry name" value="SUGAR_TRANSPORT_1"/>
    <property type="match status" value="1"/>
</dbReference>
<keyword evidence="3 8" id="KW-0813">Transport</keyword>
<feature type="transmembrane region" description="Helical" evidence="8">
    <location>
        <begin position="279"/>
        <end position="299"/>
    </location>
</feature>
<dbReference type="eggNOG" id="COG2814">
    <property type="taxonomic scope" value="Bacteria"/>
</dbReference>
<feature type="transmembrane region" description="Helical" evidence="8">
    <location>
        <begin position="78"/>
        <end position="98"/>
    </location>
</feature>
<evidence type="ECO:0000256" key="6">
    <source>
        <dbReference type="ARBA" id="ARBA00022989"/>
    </source>
</evidence>
<keyword evidence="13" id="KW-1185">Reference proteome</keyword>
<comment type="subcellular location">
    <subcellularLocation>
        <location evidence="8">Cell inner membrane</location>
        <topology evidence="8">Multi-pass membrane protein</topology>
    </subcellularLocation>
    <subcellularLocation>
        <location evidence="1">Cell membrane</location>
        <topology evidence="1">Multi-pass membrane protein</topology>
    </subcellularLocation>
</comment>
<accession>C9QC19</accession>
<keyword evidence="6 8" id="KW-1133">Transmembrane helix</keyword>
<evidence type="ECO:0000256" key="5">
    <source>
        <dbReference type="ARBA" id="ARBA00022692"/>
    </source>
</evidence>
<dbReference type="PANTHER" id="PTHR43124:SF3">
    <property type="entry name" value="CHLORAMPHENICOL EFFLUX PUMP RV0191"/>
    <property type="match status" value="1"/>
</dbReference>
<sequence length="397" mass="42607">MQTANQYVPKKSQLVLLTLLVLFSPLAIDIYLPALPMISSTFHVEHALAQDTITWFLFAMGVGQLFAGPLADKLGRRTVALGGVSIYAVSALLAWSAQNIEWMLVSRLLQGLGACATSVAAFATVRDIFGPQKSGKMISYLNGAICFIPALAPILGSWLTQQFGWRSNFSFMAGFAVVVLVFLWLGLKETNPQLSKEPVFKLHRYLDVVKTPSFVFHASLCMLAMAVILGYVTSAPVVLMENLGLSMNEFTFWFGINAAINIVACMSAPKFMDKFGTHWALTVGIVTLALAGMAMLSLATQATPLAFMLPIFMSSIGFAWILGAAAGKALAPFGDKAGTAAALLGLFQMSGSGLVVGSVQRLGMEPQVMIATLMLIVTPALMILWSKSGKTWHHATA</sequence>
<dbReference type="EMBL" id="ACZV01000001">
    <property type="protein sequence ID" value="EEX95601.1"/>
    <property type="molecule type" value="Genomic_DNA"/>
</dbReference>
<organism evidence="11 12">
    <name type="scientific">Vibrio orientalis CIP 102891 = ATCC 33934</name>
    <dbReference type="NCBI Taxonomy" id="675816"/>
    <lineage>
        <taxon>Bacteria</taxon>
        <taxon>Pseudomonadati</taxon>
        <taxon>Pseudomonadota</taxon>
        <taxon>Gammaproteobacteria</taxon>
        <taxon>Vibrionales</taxon>
        <taxon>Vibrionaceae</taxon>
        <taxon>Vibrio</taxon>
        <taxon>Vibrio oreintalis group</taxon>
    </lineage>
</organism>
<dbReference type="PATRIC" id="fig|675816.5.peg.2735"/>
<evidence type="ECO:0000313" key="11">
    <source>
        <dbReference type="EMBL" id="EGU49048.1"/>
    </source>
</evidence>
<feature type="transmembrane region" description="Helical" evidence="8">
    <location>
        <begin position="104"/>
        <end position="125"/>
    </location>
</feature>
<dbReference type="GO" id="GO:0005886">
    <property type="term" value="C:plasma membrane"/>
    <property type="evidence" value="ECO:0007669"/>
    <property type="project" value="UniProtKB-SubCell"/>
</dbReference>
<dbReference type="InterPro" id="IPR004812">
    <property type="entry name" value="Efflux_drug-R_Bcr/CmlA"/>
</dbReference>
<evidence type="ECO:0000256" key="1">
    <source>
        <dbReference type="ARBA" id="ARBA00004651"/>
    </source>
</evidence>
<feature type="transmembrane region" description="Helical" evidence="8">
    <location>
        <begin position="137"/>
        <end position="156"/>
    </location>
</feature>
<evidence type="ECO:0000259" key="9">
    <source>
        <dbReference type="PROSITE" id="PS50850"/>
    </source>
</evidence>
<evidence type="ECO:0000256" key="7">
    <source>
        <dbReference type="ARBA" id="ARBA00023136"/>
    </source>
</evidence>
<feature type="transmembrane region" description="Helical" evidence="8">
    <location>
        <begin position="12"/>
        <end position="32"/>
    </location>
</feature>
<evidence type="ECO:0000313" key="12">
    <source>
        <dbReference type="Proteomes" id="UP000002817"/>
    </source>
</evidence>
<dbReference type="GO" id="GO:0042910">
    <property type="term" value="F:xenobiotic transmembrane transporter activity"/>
    <property type="evidence" value="ECO:0007669"/>
    <property type="project" value="InterPro"/>
</dbReference>